<sequence length="3371" mass="385949">MVFAHLAVYFLNKYLGDYIENLDTKQLQISLCHGNLVLKNLSLKRDALANLDLPFNVATSYLHELSMHIPWQHIHTHPTKIHIDGVYLLLTPKTDIKYDREREEQNQYESKMKEVHKIEQFRKQREEYQNSQKITKHKDTFFERLEIHILRNLELSISNFHIAFEDEVTKPECPFAFGITFNYIKLFTTNVEWEPLVEKKDAPVMYKVGELNKLSIYWNSNTKTRLEFKSEDIDDFLQINIIDHESKSDKQLTYILRPLNIQAKLKIATASSEQHYVRPVVDAQVDLEQISFNIDRNQYSDLLDLLEFQDQMDLKSKFIKYYAIIGNETTDKPSLRRWKFAYMAILHEEIRPRLSSYKWENIKSHRDRVQFTLDSAMMANEKKKLYDAIGYSEDKRSLNYPEEYVDIDLSVRLHMLELNVWSNINDNDTQFKVIATVVIPDAGLNFKRRPAKPAFLIIADLTTCQVFGVQQLGDNRPVLVEQRTQLEQKNLLHIEYETNPVDKPSDNRIQILLQSLAITYDAFTVNKIVDCFQPDKKRNLQGIKEVAYSTFDDVKYQSHFFFNHSLKNIQATDIDIDLQSSYFLLPENGIHQRGCTIMCLDFGHFTFKGGPSYSEIEAEISSQDITVISDTPQSTYFPLNLKLEDIQLLYANQDDDWYNARILRDSPFHLIKPISIYLNIHKCNHVDSMVLPAWKIDIQITDIDGRVSDTRMIGLVKLIQSIPLPESNEDDVETEIRIQTNTFQVNVPRKNMKKNLETVENMAQAQKMLEQAASTEIDNQASKKIAKKNQVIELEATFELSRVNLLIEETTSELLQCVRPFVNISIISLAARTTMKTFDIDFDISLTDLNITHEQFLTNSNTSLRLVSIEHHPNQENKHLISIQGLLTSSVNPSFDSALYNSIENQARLHIAKPVLMLQLEPFVSIVQFKNSIMEKISQEQHQIPAKKSTPQQVVKKDSRTTIPTFRFEANLEGLRAIIGSEYSQILDINFQDLHFDALNSKEQTAVNIILADFYVYDSNPKARFHKIISQQGNEKQLLRMNLSLYNYPKKYQMTLEDVDCDLKLQLTKLNIIFLYKHVDLVLNIIDIWETKTSVQKPPSDPNQPSTVSRTMEKFQEQALKLRLDATFNAPSILIPINSSSHEGLFIDLGQLLIQTKFSDDPTSLLVEEQVVTVRNLLTSRVHLSKTNEIVADINLLECAELHVLIDRLLYPDKVFDQSQISIKAYWDTIQFILAKDDYACIMKVLDENFSETIQQRASKPPSTKVQTGSTSKQEKVVVIDSKQPDRSITEQLRIDAKIKIIGLKLYLGDSKIRSRHTSRNENLKFVDLRLEICEAHFHQLSNSSYTAQAQIHGLILDDLREADRPNNVTRLIDRSSKIDSNTPIFDVKLDCRPKEEQHSKGVQQVNVQLESFYICISPDYFMALQDFFIGSLSATDEKRMPLSMTYSVEPGFDSSYKLPPPGKSISIHRRPSSITHEVPIGSPPLPTSSETDSDMKILVEVMINNPEIILLEDQNNTNSSCFVFDVKSEIHIIIVNNTTQVSGLLKDLTLYGSNFAELNDSQSKYNILQPVNIRTALMMNNTEQKIDVQIEDITIQILPAMVHTIRNMMNSMGKLQTAVETEVNKVNSTTLFEPKPFKDANFWFIEDNDDKYEILEETDILEVTTGTPSDKKPVMEEARKQKEKEQKLQVQNIRSQALTVSSKIVEIRLELGAGTITKPMIAMCLSDMSLELENWSTDMDISSTIYIELALFNENLLAWQPLIEPVLDGNGNVVCPWCITCSTYNCEDEEENDKDSRFLLDDPKSFSDNNKQQKQEEKLSLDAKQVIFIRAEHLLNLTVTKSMLDITQRLSGILDQAYNQKSHGNSDEDKAFLSILNMTGEVVDIDHIIGVQFLEDSDLTTPVHLEHKDSIPLTVPKERLSATRIPAISDQIANRKQEFSIKMSNLEKTVDINQTWRRIFDIGPSPITGWPIQLLCDSHLYKDRRRIVLSSIIKVLNRAIMPIIILEIDSVELGTFREVSRIEPDGELYLPLSLLYARITPRLFITIDDAKLNTHGHDCIAFNWTSESAADRRLKLNNGRDAYFVFYKESKEACLENTDEPNRTALHIYFKLALQLINLLSLDVECWIDDVEQVKLEPNNLYHSVSGNKRSMLTFVIPYYKDAKWISEPMDMNLKTNTKLKDYVLIFHSTSSQESLRLMLRVDIYRESYRASLYSVFWVLNCTDLKFEFKIENEKTLIEAIEPPFFVCPKNLDSKKKKGHIRLFSNEQNEKLSDWSEGFSLDTIKITEMVNCKVANDRTYTVSVDIATSSFGMTKIITLAPSTMVINKSTIEVEVTEVETTRGEEEEQWKLIKPEGIIPFWPRNIEQGLMRVRYTHNPLAISTFVFKEKQRTLLHMDDRERPALQNDVVISDNNGCRIVFGDYKIGDSPILLVNCLKKRPITFCQSEDIRIQVLSPRHYVYYTWMDQLKPRSLVISSDGPTATIELNPLCGKLETNDQQTVYYATFHDGPQMVLIFAEDIDIIDVATHMPSLAEKMSQHIQIGIRDIGISVIDDIARSDLFYITINKSKEVWTETRNANVIPLSRNLDHHIDEHYKKYIKNLEENPNDEELAKKKYRIDDKRNVSFDENTAELSDHLDHRVTLQRQSFDGLWVSFAWSTTNQALHLRINRFQIDYAEEFTLYPVVLNPIISKALGTDLPGKPFIELSLFKTESARANTQNIKYLNLLVQEFAFCVDQTLIMSILGFVKHEKTNEAPTINMERDLQRIHKPLEAITDAQSNSLPTEPKIFIDNLHLSPLKIHVSFSMHGTSANEQLLAEYPIVDFLLNVLNIAEVQDAVLKLNCYERKNEQFTNAKLLEEIRNHYQSQLMGQLHVVVLGLDVLGNPFSVIRGVGKGVESFFYEPYKASGAMKGPIEFIEGVAVGTGNLVSSTVGGAAGALSKITGAASQGLATLTFDEDYQNSRIVRKELTGHSVSGVITSGKNIGKDVLHGFTGIVKKPVAGAKKRGAAGFVKGLGKGFIGLVARPASGVADFTSTSFDMIKRLAIHEEVIHRMRLPRHVGRDGIIRPSTSHEIKGFRIYEKLKGEKHGAMDIYIAHIDCTKDASMILMSSLKRLLILTGTGDSLDDYQIELQCHYRDLKGPPTITYEPDKVHINLKASKVLGVSKKDPSHESTVPCQNTGEARVYTISSQNTTDLPHSILSNMSQSISPIVMGILFSTYFLTIQTIEYSLSTYVLNEKQHELYQDYVLFKVNAPIWKWWNLFTLLTIPLTIWATLGDLWKIFTTKAPIKHHLTSIIRAMQFFTLLFITFTRAIPLEAKSAETPSEEILVELNYYQWVLFLLNILGFVVTIIQCKQAQHTEPIEAKKKKE</sequence>
<evidence type="ECO:0000256" key="1">
    <source>
        <dbReference type="ARBA" id="ARBA00006545"/>
    </source>
</evidence>
<dbReference type="OrthoDB" id="428159at2759"/>
<feature type="transmembrane region" description="Helical" evidence="4">
    <location>
        <begin position="3296"/>
        <end position="3315"/>
    </location>
</feature>
<feature type="domain" description="Chorein N-terminal" evidence="5">
    <location>
        <begin position="2"/>
        <end position="367"/>
    </location>
</feature>
<gene>
    <name evidence="8" type="ORF">BJG266_LOCUS29500</name>
    <name evidence="9" type="ORF">QVE165_LOCUS45707</name>
</gene>
<dbReference type="Pfam" id="PF25037">
    <property type="entry name" value="VPS13_C"/>
    <property type="match status" value="1"/>
</dbReference>
<dbReference type="PANTHER" id="PTHR16166:SF93">
    <property type="entry name" value="INTERMEMBRANE LIPID TRANSFER PROTEIN VPS13"/>
    <property type="match status" value="1"/>
</dbReference>
<evidence type="ECO:0000313" key="8">
    <source>
        <dbReference type="EMBL" id="CAF1249406.1"/>
    </source>
</evidence>
<evidence type="ECO:0000259" key="5">
    <source>
        <dbReference type="Pfam" id="PF12624"/>
    </source>
</evidence>
<evidence type="ECO:0000256" key="2">
    <source>
        <dbReference type="ARBA" id="ARBA00022448"/>
    </source>
</evidence>
<dbReference type="InterPro" id="IPR026847">
    <property type="entry name" value="VPS13"/>
</dbReference>
<name>A0A815VU73_9BILA</name>
<feature type="domain" description="VPS13-like middle region" evidence="6">
    <location>
        <begin position="1008"/>
        <end position="1844"/>
    </location>
</feature>
<feature type="domain" description="Intermembrane lipid transfer protein VPS13-like C-terminal" evidence="7">
    <location>
        <begin position="3055"/>
        <end position="3178"/>
    </location>
</feature>
<comment type="similarity">
    <text evidence="1">Belongs to the VPS13 family.</text>
</comment>
<comment type="caution">
    <text evidence="9">The sequence shown here is derived from an EMBL/GenBank/DDBJ whole genome shotgun (WGS) entry which is preliminary data.</text>
</comment>
<organism evidence="9 10">
    <name type="scientific">Adineta steineri</name>
    <dbReference type="NCBI Taxonomy" id="433720"/>
    <lineage>
        <taxon>Eukaryota</taxon>
        <taxon>Metazoa</taxon>
        <taxon>Spiralia</taxon>
        <taxon>Gnathifera</taxon>
        <taxon>Rotifera</taxon>
        <taxon>Eurotatoria</taxon>
        <taxon>Bdelloidea</taxon>
        <taxon>Adinetida</taxon>
        <taxon>Adinetidae</taxon>
        <taxon>Adineta</taxon>
    </lineage>
</organism>
<dbReference type="PANTHER" id="PTHR16166">
    <property type="entry name" value="VACUOLAR PROTEIN SORTING-ASSOCIATED PROTEIN VPS13"/>
    <property type="match status" value="1"/>
</dbReference>
<dbReference type="EMBL" id="CAJNOI010000340">
    <property type="protein sequence ID" value="CAF1249406.1"/>
    <property type="molecule type" value="Genomic_DNA"/>
</dbReference>
<dbReference type="Pfam" id="PF25033">
    <property type="entry name" value="VPS13_M"/>
    <property type="match status" value="1"/>
</dbReference>
<evidence type="ECO:0000256" key="4">
    <source>
        <dbReference type="SAM" id="Phobius"/>
    </source>
</evidence>
<feature type="domain" description="Chorein N-terminal" evidence="5">
    <location>
        <begin position="371"/>
        <end position="906"/>
    </location>
</feature>
<dbReference type="Proteomes" id="UP000663832">
    <property type="component" value="Unassembled WGS sequence"/>
</dbReference>
<dbReference type="InterPro" id="IPR056748">
    <property type="entry name" value="VPS13-like_C"/>
</dbReference>
<accession>A0A815VU73</accession>
<dbReference type="Pfam" id="PF12624">
    <property type="entry name" value="VPS13_N"/>
    <property type="match status" value="2"/>
</dbReference>
<evidence type="ECO:0000256" key="3">
    <source>
        <dbReference type="SAM" id="MobiDB-lite"/>
    </source>
</evidence>
<protein>
    <recommendedName>
        <fullName evidence="11">Vacuolar protein sorting-associated protein</fullName>
    </recommendedName>
</protein>
<evidence type="ECO:0008006" key="11">
    <source>
        <dbReference type="Google" id="ProtNLM"/>
    </source>
</evidence>
<keyword evidence="2" id="KW-0813">Transport</keyword>
<dbReference type="InterPro" id="IPR026854">
    <property type="entry name" value="VPS13_N"/>
</dbReference>
<dbReference type="InterPro" id="IPR056747">
    <property type="entry name" value="VPS13-like_M"/>
</dbReference>
<proteinExistence type="inferred from homology"/>
<evidence type="ECO:0000313" key="9">
    <source>
        <dbReference type="EMBL" id="CAF1533317.1"/>
    </source>
</evidence>
<keyword evidence="4" id="KW-0812">Transmembrane</keyword>
<dbReference type="Proteomes" id="UP000663877">
    <property type="component" value="Unassembled WGS sequence"/>
</dbReference>
<dbReference type="GO" id="GO:0045053">
    <property type="term" value="P:protein retention in Golgi apparatus"/>
    <property type="evidence" value="ECO:0007669"/>
    <property type="project" value="TreeGrafter"/>
</dbReference>
<reference evidence="9" key="1">
    <citation type="submission" date="2021-02" db="EMBL/GenBank/DDBJ databases">
        <authorList>
            <person name="Nowell W R."/>
        </authorList>
    </citation>
    <scope>NUCLEOTIDE SEQUENCE</scope>
</reference>
<evidence type="ECO:0000259" key="7">
    <source>
        <dbReference type="Pfam" id="PF25037"/>
    </source>
</evidence>
<feature type="transmembrane region" description="Helical" evidence="4">
    <location>
        <begin position="3335"/>
        <end position="3353"/>
    </location>
</feature>
<keyword evidence="10" id="KW-1185">Reference proteome</keyword>
<evidence type="ECO:0000259" key="6">
    <source>
        <dbReference type="Pfam" id="PF25033"/>
    </source>
</evidence>
<evidence type="ECO:0000313" key="10">
    <source>
        <dbReference type="Proteomes" id="UP000663832"/>
    </source>
</evidence>
<keyword evidence="4" id="KW-0472">Membrane</keyword>
<dbReference type="EMBL" id="CAJNOM010000653">
    <property type="protein sequence ID" value="CAF1533317.1"/>
    <property type="molecule type" value="Genomic_DNA"/>
</dbReference>
<feature type="region of interest" description="Disordered" evidence="3">
    <location>
        <begin position="1798"/>
        <end position="1818"/>
    </location>
</feature>
<keyword evidence="4" id="KW-1133">Transmembrane helix</keyword>
<dbReference type="GO" id="GO:0006623">
    <property type="term" value="P:protein targeting to vacuole"/>
    <property type="evidence" value="ECO:0007669"/>
    <property type="project" value="TreeGrafter"/>
</dbReference>
<feature type="transmembrane region" description="Helical" evidence="4">
    <location>
        <begin position="3260"/>
        <end position="3284"/>
    </location>
</feature>